<evidence type="ECO:0000256" key="2">
    <source>
        <dbReference type="ARBA" id="ARBA00022980"/>
    </source>
</evidence>
<dbReference type="GeneID" id="10447127"/>
<dbReference type="PANTHER" id="PTHR10956:SF0">
    <property type="entry name" value="60S RIBOSOMAL PROTEIN L31"/>
    <property type="match status" value="1"/>
</dbReference>
<gene>
    <name evidence="4" type="primary">rpl31</name>
    <name evidence="4" type="ORF">CPARA_2gp231</name>
</gene>
<dbReference type="GO" id="GO:0022625">
    <property type="term" value="C:cytosolic large ribosomal subunit"/>
    <property type="evidence" value="ECO:0007669"/>
    <property type="project" value="TreeGrafter"/>
</dbReference>
<evidence type="ECO:0000313" key="4">
    <source>
        <dbReference type="EMBL" id="AEA38889.1"/>
    </source>
</evidence>
<dbReference type="RefSeq" id="XP_003239787.1">
    <property type="nucleotide sequence ID" value="XM_003239739.1"/>
</dbReference>
<dbReference type="SUPFAM" id="SSF54575">
    <property type="entry name" value="Ribosomal protein L31e"/>
    <property type="match status" value="1"/>
</dbReference>
<accession>F2HHU3</accession>
<dbReference type="InterPro" id="IPR020052">
    <property type="entry name" value="Ribosomal_eL31_CS"/>
</dbReference>
<evidence type="ECO:0000256" key="3">
    <source>
        <dbReference type="ARBA" id="ARBA00023274"/>
    </source>
</evidence>
<dbReference type="GO" id="GO:0002181">
    <property type="term" value="P:cytoplasmic translation"/>
    <property type="evidence" value="ECO:0007669"/>
    <property type="project" value="TreeGrafter"/>
</dbReference>
<dbReference type="InterPro" id="IPR000054">
    <property type="entry name" value="Ribosomal_eL31"/>
</dbReference>
<dbReference type="EMBL" id="CP002173">
    <property type="protein sequence ID" value="AEA38889.1"/>
    <property type="molecule type" value="Genomic_DNA"/>
</dbReference>
<comment type="similarity">
    <text evidence="1">Belongs to the eukaryotic ribosomal protein eL31 family.</text>
</comment>
<dbReference type="PANTHER" id="PTHR10956">
    <property type="entry name" value="60S RIBOSOMAL PROTEIN L31"/>
    <property type="match status" value="1"/>
</dbReference>
<evidence type="ECO:0000256" key="1">
    <source>
        <dbReference type="ARBA" id="ARBA00010808"/>
    </source>
</evidence>
<protein>
    <submittedName>
        <fullName evidence="4">60S ribosomal protein L31</fullName>
    </submittedName>
</protein>
<dbReference type="Proteomes" id="UP000243423">
    <property type="component" value="Nucleomorph 2"/>
</dbReference>
<sequence length="96" mass="11487">MQHKSLNLECTINLHKKLYKVDFKKRAARALFEVKKFVKQLLNVKQIKVDSNLNKKIWKKGRRYAPFKIRVRIVKKTEHVTRTTSGVPFVFIYEVK</sequence>
<dbReference type="PROSITE" id="PS01144">
    <property type="entry name" value="RIBOSOMAL_L31E"/>
    <property type="match status" value="1"/>
</dbReference>
<dbReference type="Gene3D" id="3.10.440.10">
    <property type="match status" value="1"/>
</dbReference>
<evidence type="ECO:0000313" key="5">
    <source>
        <dbReference type="Proteomes" id="UP000243423"/>
    </source>
</evidence>
<keyword evidence="4" id="KW-0542">Nucleomorph</keyword>
<dbReference type="AlphaFoldDB" id="F2HHU3"/>
<organism evidence="4 5">
    <name type="scientific">Cryptomonas paramaecium</name>
    <dbReference type="NCBI Taxonomy" id="2898"/>
    <lineage>
        <taxon>Eukaryota</taxon>
        <taxon>Cryptophyceae</taxon>
        <taxon>Cryptomonadales</taxon>
        <taxon>Cryptomonadaceae</taxon>
        <taxon>Cryptomonas</taxon>
    </lineage>
</organism>
<name>F2HHU3_9CRYP</name>
<dbReference type="GO" id="GO:0003735">
    <property type="term" value="F:structural constituent of ribosome"/>
    <property type="evidence" value="ECO:0007669"/>
    <property type="project" value="InterPro"/>
</dbReference>
<reference evidence="4 5" key="1">
    <citation type="journal article" date="2011" name="Genome Biol. Evol.">
        <title>Complete nucleomorph genome sequence of the nonphotosynthetic alga Cryptomonas paramecium reveals a core nucleomorph gene set.</title>
        <authorList>
            <person name="Tanifuji G."/>
            <person name="Onodera N.T."/>
            <person name="Wheeler T.J."/>
            <person name="Dlutek M."/>
            <person name="Donaher N."/>
            <person name="Archibald J.M."/>
        </authorList>
    </citation>
    <scope>NUCLEOTIDE SEQUENCE [LARGE SCALE GENOMIC DNA]</scope>
    <source>
        <strain evidence="4 5">CCAP977/2A</strain>
    </source>
</reference>
<geneLocation type="nucleomorph" evidence="4"/>
<proteinExistence type="inferred from homology"/>
<dbReference type="InterPro" id="IPR023621">
    <property type="entry name" value="Ribosomal_eL31_dom_sf"/>
</dbReference>
<keyword evidence="3" id="KW-0687">Ribonucleoprotein</keyword>
<dbReference type="SMART" id="SM01380">
    <property type="entry name" value="Ribosomal_L31e"/>
    <property type="match status" value="1"/>
</dbReference>
<dbReference type="Pfam" id="PF01198">
    <property type="entry name" value="Ribosomal_L31e"/>
    <property type="match status" value="1"/>
</dbReference>
<keyword evidence="2 4" id="KW-0689">Ribosomal protein</keyword>